<keyword evidence="5" id="KW-0677">Repeat</keyword>
<keyword evidence="6" id="KW-1133">Transmembrane helix</keyword>
<dbReference type="PANTHER" id="PTHR45631:SF68">
    <property type="entry name" value="REPEAT FAMILY PROTEIN, PUTATIVE, EXPRESSED-RELATED"/>
    <property type="match status" value="1"/>
</dbReference>
<protein>
    <recommendedName>
        <fullName evidence="10">Protein kinase domain-containing protein</fullName>
    </recommendedName>
</protein>
<dbReference type="InterPro" id="IPR024788">
    <property type="entry name" value="Malectin-like_Carb-bd_dom"/>
</dbReference>
<evidence type="ECO:0000259" key="10">
    <source>
        <dbReference type="PROSITE" id="PS50011"/>
    </source>
</evidence>
<evidence type="ECO:0000313" key="11">
    <source>
        <dbReference type="EMBL" id="KAL2652487.1"/>
    </source>
</evidence>
<feature type="domain" description="Protein kinase" evidence="10">
    <location>
        <begin position="370"/>
        <end position="674"/>
    </location>
</feature>
<dbReference type="Gene3D" id="1.10.510.10">
    <property type="entry name" value="Transferase(Phosphotransferase) domain 1"/>
    <property type="match status" value="1"/>
</dbReference>
<dbReference type="Gene3D" id="3.80.10.10">
    <property type="entry name" value="Ribonuclease Inhibitor"/>
    <property type="match status" value="2"/>
</dbReference>
<evidence type="ECO:0000256" key="8">
    <source>
        <dbReference type="ARBA" id="ARBA00023180"/>
    </source>
</evidence>
<evidence type="ECO:0000256" key="1">
    <source>
        <dbReference type="ARBA" id="ARBA00004167"/>
    </source>
</evidence>
<evidence type="ECO:0000256" key="6">
    <source>
        <dbReference type="ARBA" id="ARBA00022989"/>
    </source>
</evidence>
<dbReference type="Pfam" id="PF12819">
    <property type="entry name" value="Malectin_like"/>
    <property type="match status" value="1"/>
</dbReference>
<dbReference type="Proteomes" id="UP001605036">
    <property type="component" value="Unassembled WGS sequence"/>
</dbReference>
<evidence type="ECO:0000256" key="3">
    <source>
        <dbReference type="ARBA" id="ARBA00022692"/>
    </source>
</evidence>
<dbReference type="SUPFAM" id="SSF52058">
    <property type="entry name" value="L domain-like"/>
    <property type="match status" value="1"/>
</dbReference>
<keyword evidence="8" id="KW-0325">Glycoprotein</keyword>
<dbReference type="PANTHER" id="PTHR45631">
    <property type="entry name" value="OS07G0107800 PROTEIN-RELATED"/>
    <property type="match status" value="1"/>
</dbReference>
<dbReference type="EMBL" id="JBHFFA010000001">
    <property type="protein sequence ID" value="KAL2652487.1"/>
    <property type="molecule type" value="Genomic_DNA"/>
</dbReference>
<name>A0ABD1ZM02_9MARC</name>
<dbReference type="InterPro" id="IPR032675">
    <property type="entry name" value="LRR_dom_sf"/>
</dbReference>
<evidence type="ECO:0000256" key="9">
    <source>
        <dbReference type="SAM" id="MobiDB-lite"/>
    </source>
</evidence>
<sequence length="728" mass="81489">MYSRVFDLINDGNGKSVQTTYLWLLGRMNLGGDPTLPSLRYPQDPFDRLWFPPDINIWHVGSGYSSVKNTTVLDLSKLQLPDVQPPEAVMSTAWEGNVTFATNLSAPGAQEAANYYFNFLLYDVNPTRNRTRFMDIFYDEGNGFELGYWDVEVTDRKITQLWSKSMTFLGDSVTVTVRPNRSSMLPGMMNAVELYGEFSALKKRTVQDDARAVLNFSRNFASQLDEAGDPWRPIAWAWLVCSIELPPRVTQINLTSKGFGGELPLDFGGLSRLTVLDLSNNSFSGPLPNSFANISAIRELNLERNELSGEFPTFAAKSWQNLETLSLSQNRFNGSLSSLISALDDTISHLNLSSNSFSGSIPLEINLTNLQDLDLSGNQLSGELRLDLPRLQNLQMLNMDSNNLEGRVPDISWGNSSLEVVSLNQNNFTDMNLATWYQCVLDGNISGQALAKEHVKPPFFRYDELKTATQGFSKNTILGKGGFGTAELQDGSVVAVKRLKPTEQNMADFLKEMVNITGIKHRNLIQLKGCCPRMVHRDIKPQNILLDKDFNAKIADFGLVRPATSEDTQSISVKAVSDKLDVYSFGVVVLEIVSGRRCLDFKQAEIEIFLRHLALRFYEDGKLLELVDPELMGNYDEDEALLLLHTALACSQLDTKRRPTMSQVMSILMKNTEVAIDIVNEMKSQKPDLHVILEDDTTTHQTSKESDDSEARSFLSFSSAERSDFKTT</sequence>
<dbReference type="SMART" id="SM00220">
    <property type="entry name" value="S_TKc"/>
    <property type="match status" value="1"/>
</dbReference>
<keyword evidence="3" id="KW-0812">Transmembrane</keyword>
<dbReference type="AlphaFoldDB" id="A0ABD1ZM02"/>
<keyword evidence="2" id="KW-0433">Leucine-rich repeat</keyword>
<keyword evidence="4" id="KW-0732">Signal</keyword>
<comment type="caution">
    <text evidence="11">The sequence shown here is derived from an EMBL/GenBank/DDBJ whole genome shotgun (WGS) entry which is preliminary data.</text>
</comment>
<proteinExistence type="predicted"/>
<dbReference type="Pfam" id="PF13855">
    <property type="entry name" value="LRR_8"/>
    <property type="match status" value="1"/>
</dbReference>
<keyword evidence="12" id="KW-1185">Reference proteome</keyword>
<dbReference type="FunFam" id="3.80.10.10:FF:000041">
    <property type="entry name" value="LRR receptor-like serine/threonine-protein kinase ERECTA"/>
    <property type="match status" value="1"/>
</dbReference>
<dbReference type="PRINTS" id="PR00019">
    <property type="entry name" value="LEURICHRPT"/>
</dbReference>
<feature type="region of interest" description="Disordered" evidence="9">
    <location>
        <begin position="697"/>
        <end position="728"/>
    </location>
</feature>
<dbReference type="Gene3D" id="3.30.200.20">
    <property type="entry name" value="Phosphorylase Kinase, domain 1"/>
    <property type="match status" value="1"/>
</dbReference>
<evidence type="ECO:0000256" key="5">
    <source>
        <dbReference type="ARBA" id="ARBA00022737"/>
    </source>
</evidence>
<dbReference type="InterPro" id="IPR008271">
    <property type="entry name" value="Ser/Thr_kinase_AS"/>
</dbReference>
<dbReference type="Pfam" id="PF00560">
    <property type="entry name" value="LRR_1"/>
    <property type="match status" value="3"/>
</dbReference>
<evidence type="ECO:0000256" key="7">
    <source>
        <dbReference type="ARBA" id="ARBA00023136"/>
    </source>
</evidence>
<organism evidence="11 12">
    <name type="scientific">Riccia fluitans</name>
    <dbReference type="NCBI Taxonomy" id="41844"/>
    <lineage>
        <taxon>Eukaryota</taxon>
        <taxon>Viridiplantae</taxon>
        <taxon>Streptophyta</taxon>
        <taxon>Embryophyta</taxon>
        <taxon>Marchantiophyta</taxon>
        <taxon>Marchantiopsida</taxon>
        <taxon>Marchantiidae</taxon>
        <taxon>Marchantiales</taxon>
        <taxon>Ricciaceae</taxon>
        <taxon>Riccia</taxon>
    </lineage>
</organism>
<evidence type="ECO:0000256" key="4">
    <source>
        <dbReference type="ARBA" id="ARBA00022729"/>
    </source>
</evidence>
<comment type="subcellular location">
    <subcellularLocation>
        <location evidence="1">Membrane</location>
        <topology evidence="1">Single-pass membrane protein</topology>
    </subcellularLocation>
</comment>
<dbReference type="SUPFAM" id="SSF56112">
    <property type="entry name" value="Protein kinase-like (PK-like)"/>
    <property type="match status" value="1"/>
</dbReference>
<accession>A0ABD1ZM02</accession>
<dbReference type="InterPro" id="IPR011009">
    <property type="entry name" value="Kinase-like_dom_sf"/>
</dbReference>
<feature type="compositionally biased region" description="Basic and acidic residues" evidence="9">
    <location>
        <begin position="702"/>
        <end position="711"/>
    </location>
</feature>
<dbReference type="InterPro" id="IPR001611">
    <property type="entry name" value="Leu-rich_rpt"/>
</dbReference>
<reference evidence="11 12" key="1">
    <citation type="submission" date="2024-09" db="EMBL/GenBank/DDBJ databases">
        <title>Chromosome-scale assembly of Riccia fluitans.</title>
        <authorList>
            <person name="Paukszto L."/>
            <person name="Sawicki J."/>
            <person name="Karawczyk K."/>
            <person name="Piernik-Szablinska J."/>
            <person name="Szczecinska M."/>
            <person name="Mazdziarz M."/>
        </authorList>
    </citation>
    <scope>NUCLEOTIDE SEQUENCE [LARGE SCALE GENOMIC DNA]</scope>
    <source>
        <strain evidence="11">Rf_01</strain>
        <tissue evidence="11">Aerial parts of the thallus</tissue>
    </source>
</reference>
<evidence type="ECO:0000313" key="12">
    <source>
        <dbReference type="Proteomes" id="UP001605036"/>
    </source>
</evidence>
<dbReference type="GO" id="GO:0016020">
    <property type="term" value="C:membrane"/>
    <property type="evidence" value="ECO:0007669"/>
    <property type="project" value="UniProtKB-SubCell"/>
</dbReference>
<dbReference type="PROSITE" id="PS00108">
    <property type="entry name" value="PROTEIN_KINASE_ST"/>
    <property type="match status" value="1"/>
</dbReference>
<keyword evidence="7" id="KW-0472">Membrane</keyword>
<evidence type="ECO:0000256" key="2">
    <source>
        <dbReference type="ARBA" id="ARBA00022614"/>
    </source>
</evidence>
<gene>
    <name evidence="11" type="ORF">R1flu_020615</name>
</gene>
<dbReference type="Pfam" id="PF00069">
    <property type="entry name" value="Pkinase"/>
    <property type="match status" value="1"/>
</dbReference>
<dbReference type="InterPro" id="IPR000719">
    <property type="entry name" value="Prot_kinase_dom"/>
</dbReference>
<dbReference type="PROSITE" id="PS50011">
    <property type="entry name" value="PROTEIN_KINASE_DOM"/>
    <property type="match status" value="1"/>
</dbReference>